<sequence>MSTYIMALHLNSYINTNHSSHNGNNTNNINKNVGLPLTIIPLTEDVLQRQQASVRTVIKKNTPDLTFHCMCCEEYFVNPFHMYEHLNTKHADLPVPQEESEEELEDGKDYSWVFEPVCELVAEDSGQGQEDQDRKKTQANNVEAENDDDSSSSSDSDSDDDDSSSTTSSSSSSSSSDSSSDSNPTQDETTRDAPELQQFNVDEEQTTMEGIEEGAYEEVEAESQYSSNSQSGTFNGLHLQTGDSRESTSILLLNPAANTTITPVMPTVKRGRGRRSAAQQAAIEMSSLISGEPKCFQCSHCEASFPSAGDLSKHVRCHISNKPFQCSICEKTFTHIGSLNTHIRIHSGEKPYKCELCSKAFTQSSSLMVHVRSHSIKKPHQCHLCDKGFVNSTSLAIHLKSHSTGEAPLSCNECDKTFKHESQLKEHMRMHSLSLVYQCSICRQAFATSSELVQHMKCHMGEKPFTCSICDRSFTQSGSLNIHMRIHTGEKPFVCKFCNKSFTQASSLSVHLKIHSGEKPFPCHICGKSYSQAAYLNKHIQKHLDAQKGGPEIKTEPKETLLCIVCGELHKDSNSLALHVTRKHAALLNNMRETENVEISEEERRRQEEMYMQQIQALMLLQQQQQQLMMRPAEQIHNPSTNVENMNGTQEIHEEEANESEEEEVEQNQQELRNEQQQENGETEMPDENNGQNLEHINQSQTSSNYNSDNESINHQENESNNANQFSYDNFNEQLNSNENNSMEQETYDEDAASNYGGSSGSEQENRSPEQQYNGQEQPRYNDQEDQKSNDYFQTNTNGLTMENFSETEDGEEEEEGYSENEENNDIQNPVTFNNNNRNGTPTLSLPEGLQMDAEEEHDDDDLHQDIEMSEYPFIDDTKFDFYDDYAAEEEVETEESTRPHANETKFSRHFQPVYAGLGVKLSCLISLRFLMCLATSGIVSFSNKRSITFCLEYNRPRPHITIGSCSRCCVMRKRKTKLEIVCALTCSGFFLRRTNSSRLGIVPPSHPILKFLNVFFTQCLCFTLLRRVNSSTYTFRRRLAEIVPLRCLHPSFGTILFIYKQIEKYFEYYHKMPDHLHWSYPDIPEQFNKILFQDDKKLVIVGVIGKSAFPDCNKMAALDVLGCHPSTIKHDPREGQIQFYYNPLETILYLHFETSYDSACMQKMLLEDLEKQRFEDFLTFNQKVRSRFARMFLFATQVCHLIVFVELSVTFDASLLGVFKALKIIRDRHVLKFFPKLLKNSNTGFILGKPARLCSPRVIFLFENLPDGHEKTKDAISKFEFDVEDNIYKMLRNEFIVVNNSNNSLFSIPVNLRFVYYNLNEKLREDPLIKSVNLLQELLHKPTFTQDDDEEEDLLPYKGFGKPLSFNNVTTKTESSEDLYIKNRKFIDLLKDHVEQAFKTGFNDNLTKFKGKHHFVLLNFKSWYEIFKMLHKLFIENPDNADFEANDPDYKAYLENFDKILNYDSEFFKACCDIGLQKAFAMYNNPTLTYYSATVHKKLVEEAVALYMKYARGSDKTTNELKLREMCESCWRNGKEQCEYPSLRGNPCARPKHIAKDPTEHSSGLIFISACNCGKIQGRREDPYSTRHANYEFYEYMASNCNLCAKVKRINFAVFEPSINDYRAAEFERGFPKLPMRKNTDMDEHSIHSYSDEEQFPINNSQPLAASQRTLTNLSLSTSMDKMNKIDKDQDNEDDDDEENSSDESVNELILKVKENDAITEETTERTIYRQPSTTEYLPGMMHTQSPIGLLPQFPSWSLCCVGASSVYSHNHGLQEHFQSGFLSGSNFLLPWDVQVRLEHSAQWAYEKTRYRKMGEVFVLKIFVGFEYECPRGHRFMMSAPDKILRGGSGILRDSGSKVVYNNMPLYFPCPCRTKKFDVAQLMRIHVVTPKAPVNVSLDPKVRTGDGDYVFVLGCEPKLTQSAYWMLRLPYIYEGDDGPIPTPTEITAANALNYGCLMAGMFGVSEVEADE</sequence>
<dbReference type="PANTHER" id="PTHR13091">
    <property type="entry name" value="AMPLIFIED IN BREAST CANCER 2-RELATED"/>
    <property type="match status" value="1"/>
</dbReference>
<comment type="function">
    <text evidence="3">Involved in nonsense-mediated decay (NMD) of mRNAs containing premature stop codons. Probable component of kinase complex containing nonC and recruited to stalled ribosomes.</text>
</comment>
<keyword evidence="9" id="KW-1185">Reference proteome</keyword>
<dbReference type="SUPFAM" id="SSF57667">
    <property type="entry name" value="beta-beta-alpha zinc fingers"/>
    <property type="match status" value="5"/>
</dbReference>
<feature type="compositionally biased region" description="Acidic residues" evidence="7">
    <location>
        <begin position="1691"/>
        <end position="1707"/>
    </location>
</feature>
<evidence type="ECO:0000259" key="8">
    <source>
        <dbReference type="PROSITE" id="PS50157"/>
    </source>
</evidence>
<dbReference type="InterPro" id="IPR036236">
    <property type="entry name" value="Znf_C2H2_sf"/>
</dbReference>
<dbReference type="Proteomes" id="UP001652621">
    <property type="component" value="Unplaced"/>
</dbReference>
<feature type="compositionally biased region" description="Low complexity" evidence="7">
    <location>
        <begin position="667"/>
        <end position="680"/>
    </location>
</feature>
<feature type="region of interest" description="Disordered" evidence="7">
    <location>
        <begin position="1678"/>
        <end position="1709"/>
    </location>
</feature>
<evidence type="ECO:0000256" key="7">
    <source>
        <dbReference type="SAM" id="MobiDB-lite"/>
    </source>
</evidence>
<feature type="compositionally biased region" description="Basic and acidic residues" evidence="7">
    <location>
        <begin position="780"/>
        <end position="789"/>
    </location>
</feature>
<dbReference type="Pfam" id="PF13912">
    <property type="entry name" value="zf-C2H2_6"/>
    <property type="match status" value="1"/>
</dbReference>
<feature type="domain" description="C2H2-type" evidence="8">
    <location>
        <begin position="437"/>
        <end position="464"/>
    </location>
</feature>
<accession>A0ABM3VKF3</accession>
<feature type="domain" description="C2H2-type" evidence="8">
    <location>
        <begin position="465"/>
        <end position="492"/>
    </location>
</feature>
<feature type="region of interest" description="Disordered" evidence="7">
    <location>
        <begin position="651"/>
        <end position="847"/>
    </location>
</feature>
<name>A0ABM3VKF3_MUSDO</name>
<evidence type="ECO:0000313" key="9">
    <source>
        <dbReference type="Proteomes" id="UP001652621"/>
    </source>
</evidence>
<evidence type="ECO:0000256" key="6">
    <source>
        <dbReference type="RuleBase" id="RU367133"/>
    </source>
</evidence>
<evidence type="ECO:0000256" key="2">
    <source>
        <dbReference type="ARBA" id="ARBA00023161"/>
    </source>
</evidence>
<feature type="domain" description="C2H2-type" evidence="8">
    <location>
        <begin position="493"/>
        <end position="520"/>
    </location>
</feature>
<feature type="compositionally biased region" description="Polar residues" evidence="7">
    <location>
        <begin position="769"/>
        <end position="779"/>
    </location>
</feature>
<feature type="compositionally biased region" description="Polar residues" evidence="7">
    <location>
        <begin position="719"/>
        <end position="729"/>
    </location>
</feature>
<dbReference type="PANTHER" id="PTHR13091:SF0">
    <property type="entry name" value="NONSENSE-MEDIATED MRNA DECAY FACTOR SMG8"/>
    <property type="match status" value="1"/>
</dbReference>
<dbReference type="Pfam" id="PF10220">
    <property type="entry name" value="Smg8_Smg9"/>
    <property type="match status" value="1"/>
</dbReference>
<feature type="compositionally biased region" description="Polar residues" evidence="7">
    <location>
        <begin position="689"/>
        <end position="711"/>
    </location>
</feature>
<evidence type="ECO:0000256" key="1">
    <source>
        <dbReference type="ARBA" id="ARBA00006443"/>
    </source>
</evidence>
<keyword evidence="5" id="KW-0863">Zinc-finger</keyword>
<dbReference type="GeneID" id="101887723"/>
<feature type="domain" description="C2H2-type" evidence="8">
    <location>
        <begin position="352"/>
        <end position="379"/>
    </location>
</feature>
<evidence type="ECO:0000313" key="10">
    <source>
        <dbReference type="RefSeq" id="XP_058986283.1"/>
    </source>
</evidence>
<proteinExistence type="inferred from homology"/>
<feature type="compositionally biased region" description="Acidic residues" evidence="7">
    <location>
        <begin position="144"/>
        <end position="163"/>
    </location>
</feature>
<feature type="compositionally biased region" description="Acidic residues" evidence="7">
    <location>
        <begin position="806"/>
        <end position="825"/>
    </location>
</feature>
<feature type="domain" description="C2H2-type" evidence="8">
    <location>
        <begin position="380"/>
        <end position="408"/>
    </location>
</feature>
<dbReference type="Pfam" id="PF00096">
    <property type="entry name" value="zf-C2H2"/>
    <property type="match status" value="7"/>
</dbReference>
<reference evidence="10" key="1">
    <citation type="submission" date="2025-08" db="UniProtKB">
        <authorList>
            <consortium name="RefSeq"/>
        </authorList>
    </citation>
    <scope>IDENTIFICATION</scope>
    <source>
        <strain evidence="10">Aabys</strain>
        <tissue evidence="10">Whole body</tissue>
    </source>
</reference>
<feature type="compositionally biased region" description="Polar residues" evidence="7">
    <location>
        <begin position="827"/>
        <end position="844"/>
    </location>
</feature>
<feature type="domain" description="C2H2-type" evidence="8">
    <location>
        <begin position="409"/>
        <end position="432"/>
    </location>
</feature>
<keyword evidence="5" id="KW-0862">Zinc</keyword>
<dbReference type="SMART" id="SM00355">
    <property type="entry name" value="ZnF_C2H2"/>
    <property type="match status" value="11"/>
</dbReference>
<comment type="similarity">
    <text evidence="1 6">Belongs to the SMG8 family.</text>
</comment>
<organism evidence="9 10">
    <name type="scientific">Musca domestica</name>
    <name type="common">House fly</name>
    <dbReference type="NCBI Taxonomy" id="7370"/>
    <lineage>
        <taxon>Eukaryota</taxon>
        <taxon>Metazoa</taxon>
        <taxon>Ecdysozoa</taxon>
        <taxon>Arthropoda</taxon>
        <taxon>Hexapoda</taxon>
        <taxon>Insecta</taxon>
        <taxon>Pterygota</taxon>
        <taxon>Neoptera</taxon>
        <taxon>Endopterygota</taxon>
        <taxon>Diptera</taxon>
        <taxon>Brachycera</taxon>
        <taxon>Muscomorpha</taxon>
        <taxon>Muscoidea</taxon>
        <taxon>Muscidae</taxon>
        <taxon>Musca</taxon>
    </lineage>
</organism>
<feature type="domain" description="C2H2-type" evidence="8">
    <location>
        <begin position="521"/>
        <end position="548"/>
    </location>
</feature>
<keyword evidence="2 6" id="KW-0866">Nonsense-mediated mRNA decay</keyword>
<dbReference type="PROSITE" id="PS50157">
    <property type="entry name" value="ZINC_FINGER_C2H2_2"/>
    <property type="match status" value="9"/>
</dbReference>
<evidence type="ECO:0000256" key="3">
    <source>
        <dbReference type="ARBA" id="ARBA00025593"/>
    </source>
</evidence>
<evidence type="ECO:0000256" key="5">
    <source>
        <dbReference type="PROSITE-ProRule" id="PRU00042"/>
    </source>
</evidence>
<feature type="compositionally biased region" description="Low complexity" evidence="7">
    <location>
        <begin position="164"/>
        <end position="182"/>
    </location>
</feature>
<feature type="domain" description="C2H2-type" evidence="8">
    <location>
        <begin position="296"/>
        <end position="323"/>
    </location>
</feature>
<dbReference type="InterPro" id="IPR019354">
    <property type="entry name" value="SMG8-like"/>
</dbReference>
<keyword evidence="5" id="KW-0479">Metal-binding</keyword>
<dbReference type="InterPro" id="IPR013087">
    <property type="entry name" value="Znf_C2H2_type"/>
</dbReference>
<protein>
    <recommendedName>
        <fullName evidence="4 6">Nonsense-mediated mRNA decay factor SMG8</fullName>
    </recommendedName>
</protein>
<dbReference type="Gene3D" id="3.30.160.60">
    <property type="entry name" value="Classic Zinc Finger"/>
    <property type="match status" value="9"/>
</dbReference>
<evidence type="ECO:0000256" key="4">
    <source>
        <dbReference type="ARBA" id="ARBA00029509"/>
    </source>
</evidence>
<gene>
    <name evidence="10" type="primary">LOC101887723</name>
</gene>
<dbReference type="PROSITE" id="PS00028">
    <property type="entry name" value="ZINC_FINGER_C2H2_1"/>
    <property type="match status" value="10"/>
</dbReference>
<dbReference type="RefSeq" id="XP_058986283.1">
    <property type="nucleotide sequence ID" value="XM_059130300.1"/>
</dbReference>
<feature type="compositionally biased region" description="Polar residues" evidence="7">
    <location>
        <begin position="790"/>
        <end position="801"/>
    </location>
</feature>
<feature type="domain" description="C2H2-type" evidence="8">
    <location>
        <begin position="324"/>
        <end position="351"/>
    </location>
</feature>
<feature type="compositionally biased region" description="Acidic residues" evidence="7">
    <location>
        <begin position="653"/>
        <end position="666"/>
    </location>
</feature>
<feature type="compositionally biased region" description="Low complexity" evidence="7">
    <location>
        <begin position="730"/>
        <end position="745"/>
    </location>
</feature>
<feature type="region of interest" description="Disordered" evidence="7">
    <location>
        <begin position="123"/>
        <end position="207"/>
    </location>
</feature>